<dbReference type="Pfam" id="PF00069">
    <property type="entry name" value="Pkinase"/>
    <property type="match status" value="1"/>
</dbReference>
<keyword evidence="6" id="KW-0812">Transmembrane</keyword>
<dbReference type="PANTHER" id="PTHR43289">
    <property type="entry name" value="MITOGEN-ACTIVATED PROTEIN KINASE KINASE KINASE 20-RELATED"/>
    <property type="match status" value="1"/>
</dbReference>
<organism evidence="8 9">
    <name type="scientific">Acanthopleuribacter pedis</name>
    <dbReference type="NCBI Taxonomy" id="442870"/>
    <lineage>
        <taxon>Bacteria</taxon>
        <taxon>Pseudomonadati</taxon>
        <taxon>Acidobacteriota</taxon>
        <taxon>Holophagae</taxon>
        <taxon>Acanthopleuribacterales</taxon>
        <taxon>Acanthopleuribacteraceae</taxon>
        <taxon>Acanthopleuribacter</taxon>
    </lineage>
</organism>
<keyword evidence="9" id="KW-1185">Reference proteome</keyword>
<dbReference type="InterPro" id="IPR011990">
    <property type="entry name" value="TPR-like_helical_dom_sf"/>
</dbReference>
<dbReference type="InterPro" id="IPR017441">
    <property type="entry name" value="Protein_kinase_ATP_BS"/>
</dbReference>
<evidence type="ECO:0000256" key="2">
    <source>
        <dbReference type="ARBA" id="ARBA00022741"/>
    </source>
</evidence>
<keyword evidence="6" id="KW-0472">Membrane</keyword>
<dbReference type="SUPFAM" id="SSF48452">
    <property type="entry name" value="TPR-like"/>
    <property type="match status" value="2"/>
</dbReference>
<dbReference type="PANTHER" id="PTHR43289:SF6">
    <property type="entry name" value="SERINE_THREONINE-PROTEIN KINASE NEKL-3"/>
    <property type="match status" value="1"/>
</dbReference>
<protein>
    <submittedName>
        <fullName evidence="8">Serine/threonine protein kinase</fullName>
    </submittedName>
</protein>
<dbReference type="SUPFAM" id="SSF56112">
    <property type="entry name" value="Protein kinase-like (PK-like)"/>
    <property type="match status" value="1"/>
</dbReference>
<dbReference type="Proteomes" id="UP000664417">
    <property type="component" value="Unassembled WGS sequence"/>
</dbReference>
<keyword evidence="8" id="KW-0723">Serine/threonine-protein kinase</keyword>
<evidence type="ECO:0000256" key="5">
    <source>
        <dbReference type="PROSITE-ProRule" id="PRU10141"/>
    </source>
</evidence>
<feature type="transmembrane region" description="Helical" evidence="6">
    <location>
        <begin position="403"/>
        <end position="424"/>
    </location>
</feature>
<dbReference type="SMART" id="SM00220">
    <property type="entry name" value="S_TKc"/>
    <property type="match status" value="1"/>
</dbReference>
<feature type="domain" description="Protein kinase" evidence="7">
    <location>
        <begin position="75"/>
        <end position="351"/>
    </location>
</feature>
<dbReference type="InterPro" id="IPR000719">
    <property type="entry name" value="Prot_kinase_dom"/>
</dbReference>
<dbReference type="Gene3D" id="1.10.510.10">
    <property type="entry name" value="Transferase(Phosphotransferase) domain 1"/>
    <property type="match status" value="1"/>
</dbReference>
<name>A0A8J7U7F5_9BACT</name>
<evidence type="ECO:0000313" key="8">
    <source>
        <dbReference type="EMBL" id="MBO1322453.1"/>
    </source>
</evidence>
<evidence type="ECO:0000256" key="6">
    <source>
        <dbReference type="SAM" id="Phobius"/>
    </source>
</evidence>
<dbReference type="Gene3D" id="1.25.40.10">
    <property type="entry name" value="Tetratricopeptide repeat domain"/>
    <property type="match status" value="2"/>
</dbReference>
<dbReference type="RefSeq" id="WP_207862426.1">
    <property type="nucleotide sequence ID" value="NZ_JAFREP010000037.1"/>
</dbReference>
<evidence type="ECO:0000256" key="1">
    <source>
        <dbReference type="ARBA" id="ARBA00022679"/>
    </source>
</evidence>
<evidence type="ECO:0000256" key="4">
    <source>
        <dbReference type="ARBA" id="ARBA00022840"/>
    </source>
</evidence>
<dbReference type="AlphaFoldDB" id="A0A8J7U7F5"/>
<evidence type="ECO:0000313" key="9">
    <source>
        <dbReference type="Proteomes" id="UP000664417"/>
    </source>
</evidence>
<dbReference type="PROSITE" id="PS50011">
    <property type="entry name" value="PROTEIN_KINASE_DOM"/>
    <property type="match status" value="1"/>
</dbReference>
<dbReference type="PROSITE" id="PS00107">
    <property type="entry name" value="PROTEIN_KINASE_ATP"/>
    <property type="match status" value="1"/>
</dbReference>
<dbReference type="InterPro" id="IPR008271">
    <property type="entry name" value="Ser/Thr_kinase_AS"/>
</dbReference>
<evidence type="ECO:0000256" key="3">
    <source>
        <dbReference type="ARBA" id="ARBA00022777"/>
    </source>
</evidence>
<accession>A0A8J7U7F5</accession>
<keyword evidence="4 5" id="KW-0067">ATP-binding</keyword>
<reference evidence="8" key="1">
    <citation type="submission" date="2021-03" db="EMBL/GenBank/DDBJ databases">
        <authorList>
            <person name="Wang G."/>
        </authorList>
    </citation>
    <scope>NUCLEOTIDE SEQUENCE</scope>
    <source>
        <strain evidence="8">KCTC 12899</strain>
    </source>
</reference>
<dbReference type="InterPro" id="IPR011009">
    <property type="entry name" value="Kinase-like_dom_sf"/>
</dbReference>
<dbReference type="EMBL" id="JAFREP010000037">
    <property type="protein sequence ID" value="MBO1322453.1"/>
    <property type="molecule type" value="Genomic_DNA"/>
</dbReference>
<sequence>MSFERFQQVDDLFQRALDLPKAEWDAFLDAECGDDASLKSEVLTMLFSDEAAEQDEFLNRAEPFDEPPPEQVGPYRIKGLLGEGGTGSVYQAHQQEPVARDVALKIIKPGMDTQRVLKRFRQEKQTLARMNHPYIAQVFDAGVTERGRPYFAMELIQGRRITDFCDHHRLTLDQRLALFEKVCEAMRYSHQKGVIHRDLKPANILVTDEHGQSLPKVIDFGIAKATAPGDSQEGIAPQTVLTMVGTALGTLAYMSPEQATIEDRDLDTRTDIYSLGVLLYELLCDTQPHPESTLSQIHWNQAFRIIREEEPLPPTARVRDMPPEALQRLADLRATTPAILQRRLRGDLDWITRKCLAKEREQRYESVGALIQDIQAFRENRPIAAGKPDWRYLAAKFFQRHRLAVFSGLVMLAALVLAAFLAAVGKIRADRGLALAELEATRATQSQQHLTEFLTSVDPNNHGKNVALAELLDEFGNDMDRGLETDPVINAFLHHTLGNTYLNLGLTDQADRHLSQAVTERAAHLGKAHLETLRSRRLWALLQARLGRHEAALTHLEKDAFDLKQQLAADHPEHLQHQAIYARCLIYAGRTIAAQTLLQDLHERSARLLGDNHPQTLDIGEQRGVLSCEWTAADAAGLLEDLLARRQKIQGIAHPATPRTMHLLGDAYRRAGCTQLAAAYYEDAFYHRTLILGPDHAHTLASQGWFAVMLHRSGRKEEGRAVYDAMLERLSADWGPHPSPVLMDLLASREALFSR</sequence>
<dbReference type="GO" id="GO:0005524">
    <property type="term" value="F:ATP binding"/>
    <property type="evidence" value="ECO:0007669"/>
    <property type="project" value="UniProtKB-UniRule"/>
</dbReference>
<keyword evidence="3 8" id="KW-0418">Kinase</keyword>
<dbReference type="PROSITE" id="PS00108">
    <property type="entry name" value="PROTEIN_KINASE_ST"/>
    <property type="match status" value="1"/>
</dbReference>
<feature type="binding site" evidence="5">
    <location>
        <position position="105"/>
    </location>
    <ligand>
        <name>ATP</name>
        <dbReference type="ChEBI" id="CHEBI:30616"/>
    </ligand>
</feature>
<gene>
    <name evidence="8" type="ORF">J3U88_28530</name>
</gene>
<proteinExistence type="predicted"/>
<dbReference type="CDD" id="cd14014">
    <property type="entry name" value="STKc_PknB_like"/>
    <property type="match status" value="1"/>
</dbReference>
<evidence type="ECO:0000259" key="7">
    <source>
        <dbReference type="PROSITE" id="PS50011"/>
    </source>
</evidence>
<dbReference type="Gene3D" id="3.30.200.20">
    <property type="entry name" value="Phosphorylase Kinase, domain 1"/>
    <property type="match status" value="1"/>
</dbReference>
<keyword evidence="6" id="KW-1133">Transmembrane helix</keyword>
<comment type="caution">
    <text evidence="8">The sequence shown here is derived from an EMBL/GenBank/DDBJ whole genome shotgun (WGS) entry which is preliminary data.</text>
</comment>
<dbReference type="GO" id="GO:0004674">
    <property type="term" value="F:protein serine/threonine kinase activity"/>
    <property type="evidence" value="ECO:0007669"/>
    <property type="project" value="UniProtKB-KW"/>
</dbReference>
<keyword evidence="2 5" id="KW-0547">Nucleotide-binding</keyword>
<keyword evidence="1" id="KW-0808">Transferase</keyword>